<sequence length="185" mass="20267">MFKYLLFALIVVPFVELYLLVAIGREVGFAPTLGLVLLTGLVGSWLARREGSRVMRRWQTSLALRQVPEEGLFSGALIMLGGVLLVIPGVLTDVAGLLLLLPPVRRFVTVRLRRAVERRMREGSLHVTTIGGMGFPGPFAGTPPSEGTAFPRSWEQDAQGPSARIRSGASRSETDAEFTEEEPRH</sequence>
<dbReference type="eggNOG" id="COG3030">
    <property type="taxonomic scope" value="Bacteria"/>
</dbReference>
<feature type="transmembrane region" description="Helical" evidence="2">
    <location>
        <begin position="5"/>
        <end position="23"/>
    </location>
</feature>
<dbReference type="AlphaFoldDB" id="L7UHF8"/>
<dbReference type="GO" id="GO:0016020">
    <property type="term" value="C:membrane"/>
    <property type="evidence" value="ECO:0007669"/>
    <property type="project" value="InterPro"/>
</dbReference>
<dbReference type="KEGG" id="msd:MYSTI_06160"/>
<proteinExistence type="predicted"/>
<evidence type="ECO:0000256" key="2">
    <source>
        <dbReference type="SAM" id="Phobius"/>
    </source>
</evidence>
<evidence type="ECO:0000313" key="4">
    <source>
        <dbReference type="Proteomes" id="UP000011131"/>
    </source>
</evidence>
<feature type="transmembrane region" description="Helical" evidence="2">
    <location>
        <begin position="29"/>
        <end position="47"/>
    </location>
</feature>
<dbReference type="NCBIfam" id="NF008528">
    <property type="entry name" value="PRK11463.1-2"/>
    <property type="match status" value="1"/>
</dbReference>
<keyword evidence="2" id="KW-0812">Transmembrane</keyword>
<keyword evidence="4" id="KW-1185">Reference proteome</keyword>
<feature type="transmembrane region" description="Helical" evidence="2">
    <location>
        <begin position="72"/>
        <end position="101"/>
    </location>
</feature>
<dbReference type="PANTHER" id="PTHR35335">
    <property type="entry name" value="UPF0716 PROTEIN FXSA"/>
    <property type="match status" value="1"/>
</dbReference>
<keyword evidence="2" id="KW-0472">Membrane</keyword>
<dbReference type="STRING" id="1278073.MYSTI_06160"/>
<evidence type="ECO:0000256" key="1">
    <source>
        <dbReference type="SAM" id="MobiDB-lite"/>
    </source>
</evidence>
<keyword evidence="2" id="KW-1133">Transmembrane helix</keyword>
<accession>L7UHF8</accession>
<feature type="region of interest" description="Disordered" evidence="1">
    <location>
        <begin position="133"/>
        <end position="185"/>
    </location>
</feature>
<feature type="compositionally biased region" description="Acidic residues" evidence="1">
    <location>
        <begin position="175"/>
        <end position="185"/>
    </location>
</feature>
<dbReference type="Pfam" id="PF04186">
    <property type="entry name" value="FxsA"/>
    <property type="match status" value="1"/>
</dbReference>
<name>L7UHF8_MYXSD</name>
<dbReference type="RefSeq" id="WP_015351688.1">
    <property type="nucleotide sequence ID" value="NC_020126.1"/>
</dbReference>
<reference evidence="3 4" key="1">
    <citation type="journal article" date="2013" name="Genome Announc.">
        <title>Complete genome sequence of Myxococcus stipitatus strain DSM 14675, a fruiting myxobacterium.</title>
        <authorList>
            <person name="Huntley S."/>
            <person name="Kneip S."/>
            <person name="Treuner-Lange A."/>
            <person name="Sogaard-Andersen L."/>
        </authorList>
    </citation>
    <scope>NUCLEOTIDE SEQUENCE [LARGE SCALE GENOMIC DNA]</scope>
    <source>
        <strain evidence="4">DSM 14675 / JCM 12634 / Mx s8</strain>
    </source>
</reference>
<dbReference type="OrthoDB" id="9792788at2"/>
<dbReference type="EMBL" id="CP004025">
    <property type="protein sequence ID" value="AGC47433.1"/>
    <property type="molecule type" value="Genomic_DNA"/>
</dbReference>
<dbReference type="PATRIC" id="fig|1278073.3.peg.6248"/>
<dbReference type="HOGENOM" id="CLU_085083_2_2_7"/>
<protein>
    <submittedName>
        <fullName evidence="3">FxsA-like protein</fullName>
    </submittedName>
</protein>
<dbReference type="Proteomes" id="UP000011131">
    <property type="component" value="Chromosome"/>
</dbReference>
<dbReference type="PANTHER" id="PTHR35335:SF1">
    <property type="entry name" value="UPF0716 PROTEIN FXSA"/>
    <property type="match status" value="1"/>
</dbReference>
<gene>
    <name evidence="3" type="ordered locus">MYSTI_06160</name>
</gene>
<organism evidence="3 4">
    <name type="scientific">Myxococcus stipitatus (strain DSM 14675 / JCM 12634 / Mx s8)</name>
    <dbReference type="NCBI Taxonomy" id="1278073"/>
    <lineage>
        <taxon>Bacteria</taxon>
        <taxon>Pseudomonadati</taxon>
        <taxon>Myxococcota</taxon>
        <taxon>Myxococcia</taxon>
        <taxon>Myxococcales</taxon>
        <taxon>Cystobacterineae</taxon>
        <taxon>Myxococcaceae</taxon>
        <taxon>Myxococcus</taxon>
    </lineage>
</organism>
<dbReference type="InterPro" id="IPR007313">
    <property type="entry name" value="FxsA"/>
</dbReference>
<evidence type="ECO:0000313" key="3">
    <source>
        <dbReference type="EMBL" id="AGC47433.1"/>
    </source>
</evidence>